<reference evidence="9 10" key="2">
    <citation type="submission" date="2019-01" db="EMBL/GenBank/DDBJ databases">
        <authorList>
            <person name="Li Y."/>
        </authorList>
    </citation>
    <scope>NUCLEOTIDE SEQUENCE [LARGE SCALE GENOMIC DNA]</scope>
    <source>
        <strain evidence="9 10">07D10-4-3</strain>
    </source>
</reference>
<feature type="transmembrane region" description="Helical" evidence="7">
    <location>
        <begin position="313"/>
        <end position="343"/>
    </location>
</feature>
<keyword evidence="7" id="KW-0813">Transport</keyword>
<evidence type="ECO:0000313" key="10">
    <source>
        <dbReference type="Proteomes" id="UP000284451"/>
    </source>
</evidence>
<feature type="transmembrane region" description="Helical" evidence="7">
    <location>
        <begin position="396"/>
        <end position="420"/>
    </location>
</feature>
<evidence type="ECO:0000256" key="5">
    <source>
        <dbReference type="ARBA" id="ARBA00022989"/>
    </source>
</evidence>
<feature type="transmembrane region" description="Helical" evidence="7">
    <location>
        <begin position="268"/>
        <end position="293"/>
    </location>
</feature>
<comment type="caution">
    <text evidence="9">The sequence shown here is derived from an EMBL/GenBank/DDBJ whole genome shotgun (WGS) entry which is preliminary data.</text>
</comment>
<evidence type="ECO:0000313" key="9">
    <source>
        <dbReference type="EMBL" id="RWR27185.1"/>
    </source>
</evidence>
<dbReference type="GO" id="GO:0022857">
    <property type="term" value="F:transmembrane transporter activity"/>
    <property type="evidence" value="ECO:0007669"/>
    <property type="project" value="UniProtKB-UniRule"/>
</dbReference>
<feature type="transmembrane region" description="Helical" evidence="7">
    <location>
        <begin position="45"/>
        <end position="67"/>
    </location>
</feature>
<dbReference type="EMBL" id="SAUY01000034">
    <property type="protein sequence ID" value="RWR27185.1"/>
    <property type="molecule type" value="Genomic_DNA"/>
</dbReference>
<evidence type="ECO:0000259" key="8">
    <source>
        <dbReference type="Pfam" id="PF06808"/>
    </source>
</evidence>
<dbReference type="GO" id="GO:0005886">
    <property type="term" value="C:plasma membrane"/>
    <property type="evidence" value="ECO:0007669"/>
    <property type="project" value="UniProtKB-SubCell"/>
</dbReference>
<name>A0A443K363_9RHOB</name>
<reference evidence="9 10" key="1">
    <citation type="submission" date="2019-01" db="EMBL/GenBank/DDBJ databases">
        <title>Sinorhodobacter populi sp. nov. isolated from the symptomatic bark tissue of Populus euramericana canker.</title>
        <authorList>
            <person name="Xu G."/>
        </authorList>
    </citation>
    <scope>NUCLEOTIDE SEQUENCE [LARGE SCALE GENOMIC DNA]</scope>
    <source>
        <strain evidence="9 10">07D10-4-3</strain>
    </source>
</reference>
<evidence type="ECO:0000256" key="2">
    <source>
        <dbReference type="ARBA" id="ARBA00022475"/>
    </source>
</evidence>
<feature type="transmembrane region" description="Helical" evidence="7">
    <location>
        <begin position="240"/>
        <end position="256"/>
    </location>
</feature>
<comment type="similarity">
    <text evidence="7">Belongs to the TRAP transporter large permease family.</text>
</comment>
<feature type="transmembrane region" description="Helical" evidence="7">
    <location>
        <begin position="355"/>
        <end position="376"/>
    </location>
</feature>
<accession>A0A443K363</accession>
<feature type="transmembrane region" description="Helical" evidence="7">
    <location>
        <begin position="166"/>
        <end position="191"/>
    </location>
</feature>
<keyword evidence="2" id="KW-1003">Cell membrane</keyword>
<evidence type="ECO:0000256" key="3">
    <source>
        <dbReference type="ARBA" id="ARBA00022519"/>
    </source>
</evidence>
<feature type="transmembrane region" description="Helical" evidence="7">
    <location>
        <begin position="6"/>
        <end position="33"/>
    </location>
</feature>
<dbReference type="NCBIfam" id="TIGR00786">
    <property type="entry name" value="dctM"/>
    <property type="match status" value="1"/>
</dbReference>
<keyword evidence="3 7" id="KW-0997">Cell inner membrane</keyword>
<dbReference type="AlphaFoldDB" id="A0A443K363"/>
<keyword evidence="4 7" id="KW-0812">Transmembrane</keyword>
<feature type="domain" description="TRAP C4-dicarboxylate transport system permease DctM subunit" evidence="8">
    <location>
        <begin position="8"/>
        <end position="415"/>
    </location>
</feature>
<dbReference type="Proteomes" id="UP000284451">
    <property type="component" value="Unassembled WGS sequence"/>
</dbReference>
<dbReference type="InterPro" id="IPR010656">
    <property type="entry name" value="DctM"/>
</dbReference>
<evidence type="ECO:0000256" key="7">
    <source>
        <dbReference type="RuleBase" id="RU369079"/>
    </source>
</evidence>
<evidence type="ECO:0000256" key="4">
    <source>
        <dbReference type="ARBA" id="ARBA00022692"/>
    </source>
</evidence>
<sequence>MAVISFGFIFLLCIGVPVVFVLGASAVASLLLTTSIPVSIVSQRVFAGLNSFTLMAIPFFVLAGLVMDAGGISRRIVDFATALIGWITGALLQVACLAAAGLAAISGSGSADVAAISAIMQPQLRKRRYDVDFGAAVIACAGAMAAVIPPSLTMVVIAVISNVSIGALFMSGVVPGLLCIAGLMVVSYIHARRGGEAYRESTPFSVQRLGRTMWSALPGLVMPAVILGGILGGIFTPTEAAAVAATYGLVIGLFVYRELSFRDLPRLLLRAASISASVMLIIGTASVFAWLIANNHVPQILGEWLRTVSSNPIVFLIIVNLLLLFICMFMETIAALLIVMPVLMPVALSLGIDPVHFCLIVILNCAIGTTTPPYGISLFVASSVAGRTVLQVTRKLLWPLVPLLLVLVLVTFVPSVPLWLPRVLGFLD</sequence>
<dbReference type="InterPro" id="IPR004681">
    <property type="entry name" value="TRAP_DctM"/>
</dbReference>
<gene>
    <name evidence="9" type="ORF">D2T29_19055</name>
</gene>
<comment type="subcellular location">
    <subcellularLocation>
        <location evidence="1 7">Cell inner membrane</location>
        <topology evidence="1 7">Multi-pass membrane protein</topology>
    </subcellularLocation>
</comment>
<feature type="transmembrane region" description="Helical" evidence="7">
    <location>
        <begin position="212"/>
        <end position="234"/>
    </location>
</feature>
<feature type="transmembrane region" description="Helical" evidence="7">
    <location>
        <begin position="79"/>
        <end position="105"/>
    </location>
</feature>
<dbReference type="PANTHER" id="PTHR33362">
    <property type="entry name" value="SIALIC ACID TRAP TRANSPORTER PERMEASE PROTEIN SIAT-RELATED"/>
    <property type="match status" value="1"/>
</dbReference>
<organism evidence="9 10">
    <name type="scientific">Paenirhodobacter populi</name>
    <dbReference type="NCBI Taxonomy" id="2306993"/>
    <lineage>
        <taxon>Bacteria</taxon>
        <taxon>Pseudomonadati</taxon>
        <taxon>Pseudomonadota</taxon>
        <taxon>Alphaproteobacteria</taxon>
        <taxon>Rhodobacterales</taxon>
        <taxon>Rhodobacter group</taxon>
        <taxon>Paenirhodobacter</taxon>
    </lineage>
</organism>
<dbReference type="PIRSF" id="PIRSF006066">
    <property type="entry name" value="HI0050"/>
    <property type="match status" value="1"/>
</dbReference>
<keyword evidence="5 7" id="KW-1133">Transmembrane helix</keyword>
<proteinExistence type="inferred from homology"/>
<dbReference type="Pfam" id="PF06808">
    <property type="entry name" value="DctM"/>
    <property type="match status" value="1"/>
</dbReference>
<dbReference type="PANTHER" id="PTHR33362:SF3">
    <property type="entry name" value="SIALIC ACID TRAP TRANSPORTER PERMEASE PROTEIN SIAT"/>
    <property type="match status" value="1"/>
</dbReference>
<protein>
    <recommendedName>
        <fullName evidence="7">TRAP transporter large permease protein</fullName>
    </recommendedName>
</protein>
<keyword evidence="6 7" id="KW-0472">Membrane</keyword>
<comment type="subunit">
    <text evidence="7">The complex comprises the extracytoplasmic solute receptor protein and the two transmembrane proteins.</text>
</comment>
<dbReference type="RefSeq" id="WP_128233721.1">
    <property type="nucleotide sequence ID" value="NZ_SAUY01000034.1"/>
</dbReference>
<evidence type="ECO:0000256" key="1">
    <source>
        <dbReference type="ARBA" id="ARBA00004429"/>
    </source>
</evidence>
<evidence type="ECO:0000256" key="6">
    <source>
        <dbReference type="ARBA" id="ARBA00023136"/>
    </source>
</evidence>
<feature type="transmembrane region" description="Helical" evidence="7">
    <location>
        <begin position="133"/>
        <end position="160"/>
    </location>
</feature>
<comment type="function">
    <text evidence="7">Part of the tripartite ATP-independent periplasmic (TRAP) transport system.</text>
</comment>